<evidence type="ECO:0000313" key="1">
    <source>
        <dbReference type="EMBL" id="KKL59625.1"/>
    </source>
</evidence>
<reference evidence="1" key="1">
    <citation type="journal article" date="2015" name="Nature">
        <title>Complex archaea that bridge the gap between prokaryotes and eukaryotes.</title>
        <authorList>
            <person name="Spang A."/>
            <person name="Saw J.H."/>
            <person name="Jorgensen S.L."/>
            <person name="Zaremba-Niedzwiedzka K."/>
            <person name="Martijn J."/>
            <person name="Lind A.E."/>
            <person name="van Eijk R."/>
            <person name="Schleper C."/>
            <person name="Guy L."/>
            <person name="Ettema T.J."/>
        </authorList>
    </citation>
    <scope>NUCLEOTIDE SEQUENCE</scope>
</reference>
<feature type="non-terminal residue" evidence="1">
    <location>
        <position position="1"/>
    </location>
</feature>
<accession>A0A0F9FQM5</accession>
<protein>
    <submittedName>
        <fullName evidence="1">Uncharacterized protein</fullName>
    </submittedName>
</protein>
<proteinExistence type="predicted"/>
<name>A0A0F9FQM5_9ZZZZ</name>
<comment type="caution">
    <text evidence="1">The sequence shown here is derived from an EMBL/GenBank/DDBJ whole genome shotgun (WGS) entry which is preliminary data.</text>
</comment>
<gene>
    <name evidence="1" type="ORF">LCGC14_2213440</name>
</gene>
<sequence>GKLDDLTTGNDWMQQTDLNDAGISATDLAEANITNDQVHTVTILVSGAGVVTAEIEGAAVGDATAFTFDSTDEVIPMFWMLQQEASSIGLDIVFWEVGLQ</sequence>
<dbReference type="EMBL" id="LAZR01029421">
    <property type="protein sequence ID" value="KKL59625.1"/>
    <property type="molecule type" value="Genomic_DNA"/>
</dbReference>
<organism evidence="1">
    <name type="scientific">marine sediment metagenome</name>
    <dbReference type="NCBI Taxonomy" id="412755"/>
    <lineage>
        <taxon>unclassified sequences</taxon>
        <taxon>metagenomes</taxon>
        <taxon>ecological metagenomes</taxon>
    </lineage>
</organism>
<dbReference type="AlphaFoldDB" id="A0A0F9FQM5"/>